<dbReference type="VEuPathDB" id="ToxoDB:EMH_0003020"/>
<keyword evidence="1" id="KW-0175">Coiled coil</keyword>
<dbReference type="OrthoDB" id="346634at2759"/>
<keyword evidence="4" id="KW-1185">Reference proteome</keyword>
<dbReference type="RefSeq" id="XP_013349429.1">
    <property type="nucleotide sequence ID" value="XM_013493975.1"/>
</dbReference>
<evidence type="ECO:0000256" key="1">
    <source>
        <dbReference type="SAM" id="Coils"/>
    </source>
</evidence>
<evidence type="ECO:0000256" key="2">
    <source>
        <dbReference type="SAM" id="MobiDB-lite"/>
    </source>
</evidence>
<organism evidence="3 4">
    <name type="scientific">Eimeria mitis</name>
    <dbReference type="NCBI Taxonomy" id="44415"/>
    <lineage>
        <taxon>Eukaryota</taxon>
        <taxon>Sar</taxon>
        <taxon>Alveolata</taxon>
        <taxon>Apicomplexa</taxon>
        <taxon>Conoidasida</taxon>
        <taxon>Coccidia</taxon>
        <taxon>Eucoccidiorida</taxon>
        <taxon>Eimeriorina</taxon>
        <taxon>Eimeriidae</taxon>
        <taxon>Eimeria</taxon>
    </lineage>
</organism>
<evidence type="ECO:0000313" key="3">
    <source>
        <dbReference type="EMBL" id="CDJ26851.1"/>
    </source>
</evidence>
<accession>U6JPR2</accession>
<dbReference type="AlphaFoldDB" id="U6JPR2"/>
<reference evidence="3" key="2">
    <citation type="submission" date="2013-10" db="EMBL/GenBank/DDBJ databases">
        <authorList>
            <person name="Aslett M."/>
        </authorList>
    </citation>
    <scope>NUCLEOTIDE SEQUENCE [LARGE SCALE GENOMIC DNA]</scope>
    <source>
        <strain evidence="3">Houghton</strain>
    </source>
</reference>
<protein>
    <submittedName>
        <fullName evidence="3">Uncharacterized protein</fullName>
    </submittedName>
</protein>
<dbReference type="EMBL" id="HG678410">
    <property type="protein sequence ID" value="CDJ26851.1"/>
    <property type="molecule type" value="Genomic_DNA"/>
</dbReference>
<dbReference type="Proteomes" id="UP000030744">
    <property type="component" value="Unassembled WGS sequence"/>
</dbReference>
<feature type="coiled-coil region" evidence="1">
    <location>
        <begin position="156"/>
        <end position="219"/>
    </location>
</feature>
<gene>
    <name evidence="3" type="ORF">EMH_0003020</name>
</gene>
<sequence length="282" mass="32318">MAFAKSSFVSPDLVYSGSGGVVGAHTLLDGKMMQDNRESMWVNKSIYWVGPPPHQVLISRSIAERLRYAQSLDQDRFALLNNAIHTELSNLGTQMLAVRRSHAQQKRRSGRRYQGLIPNEEHPPHPASLNAMPEPLKLAERQREIQNRMYYLQELLVEAETRNRKIDEQYQALAEELNIAGTHTRPLDERGAAQMDSRLNEIRVVIRKKIEEQEELSKELNNVDMFIYMRGNQLLPSTPGAFVEVRSKKEVGAFLYNIGPIEKFRANRLKEAVQCHQNEPTD</sequence>
<reference evidence="3" key="1">
    <citation type="submission" date="2013-10" db="EMBL/GenBank/DDBJ databases">
        <title>Genomic analysis of the causative agents of coccidiosis in chickens.</title>
        <authorList>
            <person name="Reid A.J."/>
            <person name="Blake D."/>
            <person name="Billington K."/>
            <person name="Browne H."/>
            <person name="Dunn M."/>
            <person name="Hung S."/>
            <person name="Kawahara F."/>
            <person name="Miranda-Saavedra D."/>
            <person name="Mourier T."/>
            <person name="Nagra H."/>
            <person name="Otto T.D."/>
            <person name="Rawlings N."/>
            <person name="Sanchez A."/>
            <person name="Sanders M."/>
            <person name="Subramaniam C."/>
            <person name="Tay Y."/>
            <person name="Dear P."/>
            <person name="Doerig C."/>
            <person name="Gruber A."/>
            <person name="Parkinson J."/>
            <person name="Shirley M."/>
            <person name="Wan K.L."/>
            <person name="Berriman M."/>
            <person name="Tomley F."/>
            <person name="Pain A."/>
        </authorList>
    </citation>
    <scope>NUCLEOTIDE SEQUENCE [LARGE SCALE GENOMIC DNA]</scope>
    <source>
        <strain evidence="3">Houghton</strain>
    </source>
</reference>
<feature type="compositionally biased region" description="Basic residues" evidence="2">
    <location>
        <begin position="102"/>
        <end position="111"/>
    </location>
</feature>
<feature type="region of interest" description="Disordered" evidence="2">
    <location>
        <begin position="102"/>
        <end position="131"/>
    </location>
</feature>
<name>U6JPR2_9EIME</name>
<evidence type="ECO:0000313" key="4">
    <source>
        <dbReference type="Proteomes" id="UP000030744"/>
    </source>
</evidence>
<dbReference type="GeneID" id="25375353"/>
<proteinExistence type="predicted"/>